<dbReference type="Proteomes" id="UP000006727">
    <property type="component" value="Chromosome 5"/>
</dbReference>
<gene>
    <name evidence="1" type="ORF">PHYPA_007541</name>
</gene>
<sequence length="79" mass="9313">MISTIAQYYYIKCCLIWKYTSHLVVEGDVVYYKLEHESLEKEESVLIEIISSLKNEDGSIELIISRKKYCCLKFLKAKK</sequence>
<keyword evidence="3" id="KW-1185">Reference proteome</keyword>
<reference evidence="1 3" key="1">
    <citation type="journal article" date="2008" name="Science">
        <title>The Physcomitrella genome reveals evolutionary insights into the conquest of land by plants.</title>
        <authorList>
            <person name="Rensing S."/>
            <person name="Lang D."/>
            <person name="Zimmer A."/>
            <person name="Terry A."/>
            <person name="Salamov A."/>
            <person name="Shapiro H."/>
            <person name="Nishiyama T."/>
            <person name="Perroud P.-F."/>
            <person name="Lindquist E."/>
            <person name="Kamisugi Y."/>
            <person name="Tanahashi T."/>
            <person name="Sakakibara K."/>
            <person name="Fujita T."/>
            <person name="Oishi K."/>
            <person name="Shin-I T."/>
            <person name="Kuroki Y."/>
            <person name="Toyoda A."/>
            <person name="Suzuki Y."/>
            <person name="Hashimoto A."/>
            <person name="Yamaguchi K."/>
            <person name="Sugano A."/>
            <person name="Kohara Y."/>
            <person name="Fujiyama A."/>
            <person name="Anterola A."/>
            <person name="Aoki S."/>
            <person name="Ashton N."/>
            <person name="Barbazuk W.B."/>
            <person name="Barker E."/>
            <person name="Bennetzen J."/>
            <person name="Bezanilla M."/>
            <person name="Blankenship R."/>
            <person name="Cho S.H."/>
            <person name="Dutcher S."/>
            <person name="Estelle M."/>
            <person name="Fawcett J.A."/>
            <person name="Gundlach H."/>
            <person name="Hanada K."/>
            <person name="Heyl A."/>
            <person name="Hicks K.A."/>
            <person name="Hugh J."/>
            <person name="Lohr M."/>
            <person name="Mayer K."/>
            <person name="Melkozernov A."/>
            <person name="Murata T."/>
            <person name="Nelson D."/>
            <person name="Pils B."/>
            <person name="Prigge M."/>
            <person name="Reiss B."/>
            <person name="Renner T."/>
            <person name="Rombauts S."/>
            <person name="Rushton P."/>
            <person name="Sanderfoot A."/>
            <person name="Schween G."/>
            <person name="Shiu S.-H."/>
            <person name="Stueber K."/>
            <person name="Theodoulou F.L."/>
            <person name="Tu H."/>
            <person name="Van de Peer Y."/>
            <person name="Verrier P.J."/>
            <person name="Waters E."/>
            <person name="Wood A."/>
            <person name="Yang L."/>
            <person name="Cove D."/>
            <person name="Cuming A."/>
            <person name="Hasebe M."/>
            <person name="Lucas S."/>
            <person name="Mishler D.B."/>
            <person name="Reski R."/>
            <person name="Grigoriev I."/>
            <person name="Quatrano R.S."/>
            <person name="Boore J.L."/>
        </authorList>
    </citation>
    <scope>NUCLEOTIDE SEQUENCE [LARGE SCALE GENOMIC DNA]</scope>
    <source>
        <strain evidence="2 3">cv. Gransden 2004</strain>
    </source>
</reference>
<dbReference type="EMBL" id="ABEU02000005">
    <property type="protein sequence ID" value="PNR53866.1"/>
    <property type="molecule type" value="Genomic_DNA"/>
</dbReference>
<protein>
    <submittedName>
        <fullName evidence="1 2">Uncharacterized protein</fullName>
    </submittedName>
</protein>
<dbReference type="InParanoid" id="A0A2K1KJB1"/>
<reference evidence="2" key="3">
    <citation type="submission" date="2020-12" db="UniProtKB">
        <authorList>
            <consortium name="EnsemblPlants"/>
        </authorList>
    </citation>
    <scope>IDENTIFICATION</scope>
</reference>
<evidence type="ECO:0000313" key="3">
    <source>
        <dbReference type="Proteomes" id="UP000006727"/>
    </source>
</evidence>
<dbReference type="Gramene" id="Pp3c5_11560V3.1">
    <property type="protein sequence ID" value="Pp3c5_11560V3.1"/>
    <property type="gene ID" value="Pp3c5_11560"/>
</dbReference>
<reference evidence="1 3" key="2">
    <citation type="journal article" date="2018" name="Plant J.">
        <title>The Physcomitrella patens chromosome-scale assembly reveals moss genome structure and evolution.</title>
        <authorList>
            <person name="Lang D."/>
            <person name="Ullrich K.K."/>
            <person name="Murat F."/>
            <person name="Fuchs J."/>
            <person name="Jenkins J."/>
            <person name="Haas F.B."/>
            <person name="Piednoel M."/>
            <person name="Gundlach H."/>
            <person name="Van Bel M."/>
            <person name="Meyberg R."/>
            <person name="Vives C."/>
            <person name="Morata J."/>
            <person name="Symeonidi A."/>
            <person name="Hiss M."/>
            <person name="Muchero W."/>
            <person name="Kamisugi Y."/>
            <person name="Saleh O."/>
            <person name="Blanc G."/>
            <person name="Decker E.L."/>
            <person name="van Gessel N."/>
            <person name="Grimwood J."/>
            <person name="Hayes R.D."/>
            <person name="Graham S.W."/>
            <person name="Gunter L.E."/>
            <person name="McDaniel S.F."/>
            <person name="Hoernstein S.N.W."/>
            <person name="Larsson A."/>
            <person name="Li F.W."/>
            <person name="Perroud P.F."/>
            <person name="Phillips J."/>
            <person name="Ranjan P."/>
            <person name="Rokshar D.S."/>
            <person name="Rothfels C.J."/>
            <person name="Schneider L."/>
            <person name="Shu S."/>
            <person name="Stevenson D.W."/>
            <person name="Thummler F."/>
            <person name="Tillich M."/>
            <person name="Villarreal Aguilar J.C."/>
            <person name="Widiez T."/>
            <person name="Wong G.K."/>
            <person name="Wymore A."/>
            <person name="Zhang Y."/>
            <person name="Zimmer A.D."/>
            <person name="Quatrano R.S."/>
            <person name="Mayer K.F.X."/>
            <person name="Goodstein D."/>
            <person name="Casacuberta J.M."/>
            <person name="Vandepoele K."/>
            <person name="Reski R."/>
            <person name="Cuming A.C."/>
            <person name="Tuskan G.A."/>
            <person name="Maumus F."/>
            <person name="Salse J."/>
            <person name="Schmutz J."/>
            <person name="Rensing S.A."/>
        </authorList>
    </citation>
    <scope>NUCLEOTIDE SEQUENCE [LARGE SCALE GENOMIC DNA]</scope>
    <source>
        <strain evidence="2 3">cv. Gransden 2004</strain>
    </source>
</reference>
<accession>A0A2K1KJB1</accession>
<organism evidence="1">
    <name type="scientific">Physcomitrium patens</name>
    <name type="common">Spreading-leaved earth moss</name>
    <name type="synonym">Physcomitrella patens</name>
    <dbReference type="NCBI Taxonomy" id="3218"/>
    <lineage>
        <taxon>Eukaryota</taxon>
        <taxon>Viridiplantae</taxon>
        <taxon>Streptophyta</taxon>
        <taxon>Embryophyta</taxon>
        <taxon>Bryophyta</taxon>
        <taxon>Bryophytina</taxon>
        <taxon>Bryopsida</taxon>
        <taxon>Funariidae</taxon>
        <taxon>Funariales</taxon>
        <taxon>Funariaceae</taxon>
        <taxon>Physcomitrium</taxon>
    </lineage>
</organism>
<dbReference type="EnsemblPlants" id="Pp3c5_11560V3.1">
    <property type="protein sequence ID" value="Pp3c5_11560V3.1"/>
    <property type="gene ID" value="Pp3c5_11560"/>
</dbReference>
<dbReference type="AlphaFoldDB" id="A0A2K1KJB1"/>
<name>A0A2K1KJB1_PHYPA</name>
<proteinExistence type="predicted"/>
<evidence type="ECO:0000313" key="2">
    <source>
        <dbReference type="EnsemblPlants" id="Pp3c5_11560V3.1"/>
    </source>
</evidence>
<evidence type="ECO:0000313" key="1">
    <source>
        <dbReference type="EMBL" id="PNR53866.1"/>
    </source>
</evidence>